<dbReference type="PaxDb" id="3880-AES74668"/>
<evidence type="ECO:0000313" key="3">
    <source>
        <dbReference type="EnsemblPlants" id="AES74668"/>
    </source>
</evidence>
<dbReference type="EnsemblPlants" id="AES74668">
    <property type="protein sequence ID" value="AES74668"/>
    <property type="gene ID" value="MTR_6g009670"/>
</dbReference>
<reference evidence="2 4" key="2">
    <citation type="journal article" date="2014" name="BMC Genomics">
        <title>An improved genome release (version Mt4.0) for the model legume Medicago truncatula.</title>
        <authorList>
            <person name="Tang H."/>
            <person name="Krishnakumar V."/>
            <person name="Bidwell S."/>
            <person name="Rosen B."/>
            <person name="Chan A."/>
            <person name="Zhou S."/>
            <person name="Gentzbittel L."/>
            <person name="Childs K.L."/>
            <person name="Yandell M."/>
            <person name="Gundlach H."/>
            <person name="Mayer K.F."/>
            <person name="Schwartz D.C."/>
            <person name="Town C.D."/>
        </authorList>
    </citation>
    <scope>GENOME REANNOTATION</scope>
    <source>
        <strain evidence="3 4">cv. Jemalong A17</strain>
    </source>
</reference>
<evidence type="ECO:0000256" key="1">
    <source>
        <dbReference type="SAM" id="SignalP"/>
    </source>
</evidence>
<feature type="signal peptide" evidence="1">
    <location>
        <begin position="1"/>
        <end position="28"/>
    </location>
</feature>
<proteinExistence type="predicted"/>
<dbReference type="Proteomes" id="UP000002051">
    <property type="component" value="Chromosome 6"/>
</dbReference>
<keyword evidence="2" id="KW-0472">Membrane</keyword>
<accession>G7KKD9</accession>
<feature type="chain" id="PRO_5014573687" evidence="1">
    <location>
        <begin position="29"/>
        <end position="64"/>
    </location>
</feature>
<gene>
    <name evidence="2" type="ordered locus">MTR_6g009670</name>
</gene>
<keyword evidence="2" id="KW-0812">Transmembrane</keyword>
<keyword evidence="4" id="KW-1185">Reference proteome</keyword>
<evidence type="ECO:0000313" key="4">
    <source>
        <dbReference type="Proteomes" id="UP000002051"/>
    </source>
</evidence>
<protein>
    <submittedName>
        <fullName evidence="2">Transmembrane protein, putative</fullName>
    </submittedName>
</protein>
<reference evidence="2 4" key="1">
    <citation type="journal article" date="2011" name="Nature">
        <title>The Medicago genome provides insight into the evolution of rhizobial symbioses.</title>
        <authorList>
            <person name="Young N.D."/>
            <person name="Debelle F."/>
            <person name="Oldroyd G.E."/>
            <person name="Geurts R."/>
            <person name="Cannon S.B."/>
            <person name="Udvardi M.K."/>
            <person name="Benedito V.A."/>
            <person name="Mayer K.F."/>
            <person name="Gouzy J."/>
            <person name="Schoof H."/>
            <person name="Van de Peer Y."/>
            <person name="Proost S."/>
            <person name="Cook D.R."/>
            <person name="Meyers B.C."/>
            <person name="Spannagl M."/>
            <person name="Cheung F."/>
            <person name="De Mita S."/>
            <person name="Krishnakumar V."/>
            <person name="Gundlach H."/>
            <person name="Zhou S."/>
            <person name="Mudge J."/>
            <person name="Bharti A.K."/>
            <person name="Murray J.D."/>
            <person name="Naoumkina M.A."/>
            <person name="Rosen B."/>
            <person name="Silverstein K.A."/>
            <person name="Tang H."/>
            <person name="Rombauts S."/>
            <person name="Zhao P.X."/>
            <person name="Zhou P."/>
            <person name="Barbe V."/>
            <person name="Bardou P."/>
            <person name="Bechner M."/>
            <person name="Bellec A."/>
            <person name="Berger A."/>
            <person name="Berges H."/>
            <person name="Bidwell S."/>
            <person name="Bisseling T."/>
            <person name="Choisne N."/>
            <person name="Couloux A."/>
            <person name="Denny R."/>
            <person name="Deshpande S."/>
            <person name="Dai X."/>
            <person name="Doyle J.J."/>
            <person name="Dudez A.M."/>
            <person name="Farmer A.D."/>
            <person name="Fouteau S."/>
            <person name="Franken C."/>
            <person name="Gibelin C."/>
            <person name="Gish J."/>
            <person name="Goldstein S."/>
            <person name="Gonzalez A.J."/>
            <person name="Green P.J."/>
            <person name="Hallab A."/>
            <person name="Hartog M."/>
            <person name="Hua A."/>
            <person name="Humphray S.J."/>
            <person name="Jeong D.H."/>
            <person name="Jing Y."/>
            <person name="Jocker A."/>
            <person name="Kenton S.M."/>
            <person name="Kim D.J."/>
            <person name="Klee K."/>
            <person name="Lai H."/>
            <person name="Lang C."/>
            <person name="Lin S."/>
            <person name="Macmil S.L."/>
            <person name="Magdelenat G."/>
            <person name="Matthews L."/>
            <person name="McCorrison J."/>
            <person name="Monaghan E.L."/>
            <person name="Mun J.H."/>
            <person name="Najar F.Z."/>
            <person name="Nicholson C."/>
            <person name="Noirot C."/>
            <person name="O'Bleness M."/>
            <person name="Paule C.R."/>
            <person name="Poulain J."/>
            <person name="Prion F."/>
            <person name="Qin B."/>
            <person name="Qu C."/>
            <person name="Retzel E.F."/>
            <person name="Riddle C."/>
            <person name="Sallet E."/>
            <person name="Samain S."/>
            <person name="Samson N."/>
            <person name="Sanders I."/>
            <person name="Saurat O."/>
            <person name="Scarpelli C."/>
            <person name="Schiex T."/>
            <person name="Segurens B."/>
            <person name="Severin A.J."/>
            <person name="Sherrier D.J."/>
            <person name="Shi R."/>
            <person name="Sims S."/>
            <person name="Singer S.R."/>
            <person name="Sinharoy S."/>
            <person name="Sterck L."/>
            <person name="Viollet A."/>
            <person name="Wang B.B."/>
            <person name="Wang K."/>
            <person name="Wang M."/>
            <person name="Wang X."/>
            <person name="Warfsmann J."/>
            <person name="Weissenbach J."/>
            <person name="White D.D."/>
            <person name="White J.D."/>
            <person name="Wiley G.B."/>
            <person name="Wincker P."/>
            <person name="Xing Y."/>
            <person name="Yang L."/>
            <person name="Yao Z."/>
            <person name="Ying F."/>
            <person name="Zhai J."/>
            <person name="Zhou L."/>
            <person name="Zuber A."/>
            <person name="Denarie J."/>
            <person name="Dixon R.A."/>
            <person name="May G.D."/>
            <person name="Schwartz D.C."/>
            <person name="Rogers J."/>
            <person name="Quetier F."/>
            <person name="Town C.D."/>
            <person name="Roe B.A."/>
        </authorList>
    </citation>
    <scope>NUCLEOTIDE SEQUENCE [LARGE SCALE GENOMIC DNA]</scope>
    <source>
        <strain evidence="2">A17</strain>
        <strain evidence="3 4">cv. Jemalong A17</strain>
    </source>
</reference>
<sequence>MDSFFKVVLKLVVLLFAVVSTLVGGVQGNEVIPETGGGNVCVPYIPCHRPGPCCPPPSRKATNP</sequence>
<organism evidence="2 4">
    <name type="scientific">Medicago truncatula</name>
    <name type="common">Barrel medic</name>
    <name type="synonym">Medicago tribuloides</name>
    <dbReference type="NCBI Taxonomy" id="3880"/>
    <lineage>
        <taxon>Eukaryota</taxon>
        <taxon>Viridiplantae</taxon>
        <taxon>Streptophyta</taxon>
        <taxon>Embryophyta</taxon>
        <taxon>Tracheophyta</taxon>
        <taxon>Spermatophyta</taxon>
        <taxon>Magnoliopsida</taxon>
        <taxon>eudicotyledons</taxon>
        <taxon>Gunneridae</taxon>
        <taxon>Pentapetalae</taxon>
        <taxon>rosids</taxon>
        <taxon>fabids</taxon>
        <taxon>Fabales</taxon>
        <taxon>Fabaceae</taxon>
        <taxon>Papilionoideae</taxon>
        <taxon>50 kb inversion clade</taxon>
        <taxon>NPAAA clade</taxon>
        <taxon>Hologalegina</taxon>
        <taxon>IRL clade</taxon>
        <taxon>Trifolieae</taxon>
        <taxon>Medicago</taxon>
    </lineage>
</organism>
<dbReference type="HOGENOM" id="CLU_2871044_0_0_1"/>
<reference evidence="3" key="3">
    <citation type="submission" date="2015-04" db="UniProtKB">
        <authorList>
            <consortium name="EnsemblPlants"/>
        </authorList>
    </citation>
    <scope>IDENTIFICATION</scope>
    <source>
        <strain evidence="3">cv. Jemalong A17</strain>
    </source>
</reference>
<dbReference type="AlphaFoldDB" id="G7KKD9"/>
<name>G7KKD9_MEDTR</name>
<keyword evidence="1" id="KW-0732">Signal</keyword>
<evidence type="ECO:0000313" key="2">
    <source>
        <dbReference type="EMBL" id="AES74668.1"/>
    </source>
</evidence>
<dbReference type="EMBL" id="CM001222">
    <property type="protein sequence ID" value="AES74668.1"/>
    <property type="molecule type" value="Genomic_DNA"/>
</dbReference>